<keyword evidence="2" id="KW-1185">Reference proteome</keyword>
<dbReference type="Proteomes" id="UP001165296">
    <property type="component" value="Unassembled WGS sequence"/>
</dbReference>
<dbReference type="InterPro" id="IPR024508">
    <property type="entry name" value="DUF3226"/>
</dbReference>
<dbReference type="Pfam" id="PF11536">
    <property type="entry name" value="DUF3226"/>
    <property type="match status" value="1"/>
</dbReference>
<evidence type="ECO:0008006" key="3">
    <source>
        <dbReference type="Google" id="ProtNLM"/>
    </source>
</evidence>
<proteinExistence type="predicted"/>
<organism evidence="1 2">
    <name type="scientific">Hymenobacter lucidus</name>
    <dbReference type="NCBI Taxonomy" id="2880930"/>
    <lineage>
        <taxon>Bacteria</taxon>
        <taxon>Pseudomonadati</taxon>
        <taxon>Bacteroidota</taxon>
        <taxon>Cytophagia</taxon>
        <taxon>Cytophagales</taxon>
        <taxon>Hymenobacteraceae</taxon>
        <taxon>Hymenobacter</taxon>
    </lineage>
</organism>
<accession>A0ABS8AMK7</accession>
<name>A0ABS8AMK7_9BACT</name>
<evidence type="ECO:0000313" key="2">
    <source>
        <dbReference type="Proteomes" id="UP001165296"/>
    </source>
</evidence>
<sequence length="234" mass="26693">MNTRQFNIFVEGNDDHDLICALLTRIKDLKPHPSKNSTRRRDSITTYFEVNDTGDTILVLTTGGWTSLGRNQQIQFQQARDSGGRTLIVFDADYDQPQYPQGGQVNRLAALRAQISEFEPDPHIYLFPNPSSDGNLETLLLQIISPNHQCVIDCYVGFGQCLEQYVDVSGSPIYHLPIDKRRVYDYVNALPLSPEERERHQDKGGQKIFENSNWWNFDAPAIQPLISFLVVHLT</sequence>
<dbReference type="EMBL" id="JAJADR010000001">
    <property type="protein sequence ID" value="MCB2407021.1"/>
    <property type="molecule type" value="Genomic_DNA"/>
</dbReference>
<dbReference type="RefSeq" id="WP_226171989.1">
    <property type="nucleotide sequence ID" value="NZ_JAJADR010000001.1"/>
</dbReference>
<protein>
    <recommendedName>
        <fullName evidence="3">DUF4062 domain-containing protein</fullName>
    </recommendedName>
</protein>
<gene>
    <name evidence="1" type="ORF">LGH74_03450</name>
</gene>
<comment type="caution">
    <text evidence="1">The sequence shown here is derived from an EMBL/GenBank/DDBJ whole genome shotgun (WGS) entry which is preliminary data.</text>
</comment>
<evidence type="ECO:0000313" key="1">
    <source>
        <dbReference type="EMBL" id="MCB2407021.1"/>
    </source>
</evidence>
<reference evidence="1" key="1">
    <citation type="submission" date="2021-10" db="EMBL/GenBank/DDBJ databases">
        <authorList>
            <person name="Dean J.D."/>
            <person name="Kim M.K."/>
            <person name="Newey C.N."/>
            <person name="Stoker T.S."/>
            <person name="Thompson D.W."/>
            <person name="Grose J.H."/>
        </authorList>
    </citation>
    <scope>NUCLEOTIDE SEQUENCE</scope>
    <source>
        <strain evidence="1">BT178</strain>
    </source>
</reference>